<dbReference type="PANTHER" id="PTHR10281:SF72">
    <property type="entry name" value="NEUDESIN"/>
    <property type="match status" value="1"/>
</dbReference>
<dbReference type="STRING" id="1169540.A0A0G4EV68"/>
<dbReference type="GO" id="GO:0016020">
    <property type="term" value="C:membrane"/>
    <property type="evidence" value="ECO:0007669"/>
    <property type="project" value="TreeGrafter"/>
</dbReference>
<keyword evidence="10" id="KW-1185">Reference proteome</keyword>
<dbReference type="AlphaFoldDB" id="A0A0G4EV68"/>
<keyword evidence="3" id="KW-0479">Metal-binding</keyword>
<evidence type="ECO:0000256" key="5">
    <source>
        <dbReference type="ARBA" id="ARBA00023004"/>
    </source>
</evidence>
<reference evidence="9 10" key="1">
    <citation type="submission" date="2014-11" db="EMBL/GenBank/DDBJ databases">
        <authorList>
            <person name="Zhu J."/>
            <person name="Qi W."/>
            <person name="Song R."/>
        </authorList>
    </citation>
    <scope>NUCLEOTIDE SEQUENCE [LARGE SCALE GENOMIC DNA]</scope>
</reference>
<dbReference type="FunFam" id="3.10.120.10:FF:000003">
    <property type="entry name" value="membrane-associated progesterone receptor component 1"/>
    <property type="match status" value="1"/>
</dbReference>
<dbReference type="SMART" id="SM01117">
    <property type="entry name" value="Cyt-b5"/>
    <property type="match status" value="1"/>
</dbReference>
<evidence type="ECO:0000259" key="8">
    <source>
        <dbReference type="SMART" id="SM01117"/>
    </source>
</evidence>
<dbReference type="InterPro" id="IPR001199">
    <property type="entry name" value="Cyt_B5-like_heme/steroid-bd"/>
</dbReference>
<feature type="transmembrane region" description="Helical" evidence="7">
    <location>
        <begin position="12"/>
        <end position="33"/>
    </location>
</feature>
<keyword evidence="7" id="KW-1133">Transmembrane helix</keyword>
<evidence type="ECO:0000256" key="4">
    <source>
        <dbReference type="ARBA" id="ARBA00022824"/>
    </source>
</evidence>
<protein>
    <recommendedName>
        <fullName evidence="8">Cytochrome b5 heme-binding domain-containing protein</fullName>
    </recommendedName>
</protein>
<dbReference type="InterPro" id="IPR036400">
    <property type="entry name" value="Cyt_B5-like_heme/steroid_sf"/>
</dbReference>
<dbReference type="PANTHER" id="PTHR10281">
    <property type="entry name" value="MEMBRANE-ASSOCIATED PROGESTERONE RECEPTOR COMPONENT-RELATED"/>
    <property type="match status" value="1"/>
</dbReference>
<keyword evidence="5" id="KW-0408">Iron</keyword>
<keyword evidence="2" id="KW-0349">Heme</keyword>
<dbReference type="SUPFAM" id="SSF55856">
    <property type="entry name" value="Cytochrome b5-like heme/steroid binding domain"/>
    <property type="match status" value="1"/>
</dbReference>
<keyword evidence="4" id="KW-0256">Endoplasmic reticulum</keyword>
<evidence type="ECO:0000256" key="7">
    <source>
        <dbReference type="SAM" id="Phobius"/>
    </source>
</evidence>
<dbReference type="Gene3D" id="3.10.120.10">
    <property type="entry name" value="Cytochrome b5-like heme/steroid binding domain"/>
    <property type="match status" value="1"/>
</dbReference>
<accession>A0A0G4EV68</accession>
<keyword evidence="7" id="KW-0812">Transmembrane</keyword>
<evidence type="ECO:0000256" key="2">
    <source>
        <dbReference type="ARBA" id="ARBA00022617"/>
    </source>
</evidence>
<keyword evidence="7" id="KW-0472">Membrane</keyword>
<gene>
    <name evidence="9" type="ORF">Vbra_13546</name>
</gene>
<dbReference type="VEuPathDB" id="CryptoDB:Vbra_13546"/>
<evidence type="ECO:0000256" key="1">
    <source>
        <dbReference type="ARBA" id="ARBA00004240"/>
    </source>
</evidence>
<dbReference type="InterPro" id="IPR050577">
    <property type="entry name" value="MAPR/NEUFC/NENF-like"/>
</dbReference>
<dbReference type="GO" id="GO:0046872">
    <property type="term" value="F:metal ion binding"/>
    <property type="evidence" value="ECO:0007669"/>
    <property type="project" value="UniProtKB-KW"/>
</dbReference>
<dbReference type="OrthoDB" id="438979at2759"/>
<organism evidence="9 10">
    <name type="scientific">Vitrella brassicaformis (strain CCMP3155)</name>
    <dbReference type="NCBI Taxonomy" id="1169540"/>
    <lineage>
        <taxon>Eukaryota</taxon>
        <taxon>Sar</taxon>
        <taxon>Alveolata</taxon>
        <taxon>Colpodellida</taxon>
        <taxon>Vitrellaceae</taxon>
        <taxon>Vitrella</taxon>
    </lineage>
</organism>
<sequence>MDELLEWLQSPSVAFLGAAAVGGAACLAIFLYMKGKGAGFAGMEPSIGKEERPFVKPPKPDPCPKDFSLEELSQYDGRDGRPIYIAVRGKVFDMTSHPSGRDFYGPGAGYNCFAGKDASRALARMSFEASEMNRTDWDDLAASEKQVLADWETKFESKYDVVGRVVWPGGRGKTE</sequence>
<proteinExistence type="inferred from homology"/>
<dbReference type="Proteomes" id="UP000041254">
    <property type="component" value="Unassembled WGS sequence"/>
</dbReference>
<evidence type="ECO:0000256" key="3">
    <source>
        <dbReference type="ARBA" id="ARBA00022723"/>
    </source>
</evidence>
<evidence type="ECO:0000313" key="10">
    <source>
        <dbReference type="Proteomes" id="UP000041254"/>
    </source>
</evidence>
<evidence type="ECO:0000313" key="9">
    <source>
        <dbReference type="EMBL" id="CEM02237.1"/>
    </source>
</evidence>
<feature type="domain" description="Cytochrome b5 heme-binding" evidence="8">
    <location>
        <begin position="67"/>
        <end position="166"/>
    </location>
</feature>
<comment type="subcellular location">
    <subcellularLocation>
        <location evidence="1">Endoplasmic reticulum</location>
    </subcellularLocation>
</comment>
<evidence type="ECO:0000256" key="6">
    <source>
        <dbReference type="ARBA" id="ARBA00038357"/>
    </source>
</evidence>
<comment type="similarity">
    <text evidence="6">Belongs to the cytochrome b5 family. MAPR subfamily.</text>
</comment>
<dbReference type="PhylomeDB" id="A0A0G4EV68"/>
<dbReference type="EMBL" id="CDMY01000321">
    <property type="protein sequence ID" value="CEM02237.1"/>
    <property type="molecule type" value="Genomic_DNA"/>
</dbReference>
<dbReference type="InParanoid" id="A0A0G4EV68"/>
<dbReference type="Pfam" id="PF00173">
    <property type="entry name" value="Cyt-b5"/>
    <property type="match status" value="1"/>
</dbReference>
<dbReference type="GO" id="GO:0005783">
    <property type="term" value="C:endoplasmic reticulum"/>
    <property type="evidence" value="ECO:0007669"/>
    <property type="project" value="UniProtKB-SubCell"/>
</dbReference>
<dbReference type="OMA" id="MEPSIGK"/>
<name>A0A0G4EV68_VITBC</name>